<dbReference type="AlphaFoldDB" id="A0AA88YMG7"/>
<dbReference type="Pfam" id="PF12796">
    <property type="entry name" value="Ank_2"/>
    <property type="match status" value="4"/>
</dbReference>
<dbReference type="InterPro" id="IPR002110">
    <property type="entry name" value="Ankyrin_rpt"/>
</dbReference>
<dbReference type="PROSITE" id="PS50088">
    <property type="entry name" value="ANK_REPEAT"/>
    <property type="match status" value="7"/>
</dbReference>
<evidence type="ECO:0008006" key="6">
    <source>
        <dbReference type="Google" id="ProtNLM"/>
    </source>
</evidence>
<feature type="repeat" description="ANK" evidence="3">
    <location>
        <begin position="73"/>
        <end position="105"/>
    </location>
</feature>
<dbReference type="SUPFAM" id="SSF48403">
    <property type="entry name" value="Ankyrin repeat"/>
    <property type="match status" value="1"/>
</dbReference>
<evidence type="ECO:0000313" key="5">
    <source>
        <dbReference type="Proteomes" id="UP001186944"/>
    </source>
</evidence>
<comment type="caution">
    <text evidence="4">The sequence shown here is derived from an EMBL/GenBank/DDBJ whole genome shotgun (WGS) entry which is preliminary data.</text>
</comment>
<accession>A0AA88YMG7</accession>
<protein>
    <recommendedName>
        <fullName evidence="6">Ankyrin repeat domain-containing protein 16</fullName>
    </recommendedName>
</protein>
<feature type="repeat" description="ANK" evidence="3">
    <location>
        <begin position="144"/>
        <end position="167"/>
    </location>
</feature>
<dbReference type="PANTHER" id="PTHR24193:SF121">
    <property type="entry name" value="ADA2A-CONTAINING COMPLEX COMPONENT 3, ISOFORM D"/>
    <property type="match status" value="1"/>
</dbReference>
<dbReference type="EMBL" id="VSWD01000005">
    <property type="protein sequence ID" value="KAK3103797.1"/>
    <property type="molecule type" value="Genomic_DNA"/>
</dbReference>
<dbReference type="GO" id="GO:0005634">
    <property type="term" value="C:nucleus"/>
    <property type="evidence" value="ECO:0007669"/>
    <property type="project" value="TreeGrafter"/>
</dbReference>
<feature type="repeat" description="ANK" evidence="3">
    <location>
        <begin position="280"/>
        <end position="312"/>
    </location>
</feature>
<dbReference type="GO" id="GO:0000976">
    <property type="term" value="F:transcription cis-regulatory region binding"/>
    <property type="evidence" value="ECO:0007669"/>
    <property type="project" value="TreeGrafter"/>
</dbReference>
<dbReference type="Proteomes" id="UP001186944">
    <property type="component" value="Unassembled WGS sequence"/>
</dbReference>
<evidence type="ECO:0000256" key="2">
    <source>
        <dbReference type="ARBA" id="ARBA00023043"/>
    </source>
</evidence>
<feature type="repeat" description="ANK" evidence="3">
    <location>
        <begin position="178"/>
        <end position="210"/>
    </location>
</feature>
<dbReference type="PRINTS" id="PR01415">
    <property type="entry name" value="ANKYRIN"/>
</dbReference>
<dbReference type="GO" id="GO:0045944">
    <property type="term" value="P:positive regulation of transcription by RNA polymerase II"/>
    <property type="evidence" value="ECO:0007669"/>
    <property type="project" value="TreeGrafter"/>
</dbReference>
<dbReference type="PANTHER" id="PTHR24193">
    <property type="entry name" value="ANKYRIN REPEAT PROTEIN"/>
    <property type="match status" value="1"/>
</dbReference>
<dbReference type="PROSITE" id="PS50297">
    <property type="entry name" value="ANK_REP_REGION"/>
    <property type="match status" value="7"/>
</dbReference>
<keyword evidence="5" id="KW-1185">Reference proteome</keyword>
<name>A0AA88YMG7_PINIB</name>
<dbReference type="InterPro" id="IPR036770">
    <property type="entry name" value="Ankyrin_rpt-contain_sf"/>
</dbReference>
<keyword evidence="1" id="KW-0677">Repeat</keyword>
<organism evidence="4 5">
    <name type="scientific">Pinctada imbricata</name>
    <name type="common">Atlantic pearl-oyster</name>
    <name type="synonym">Pinctada martensii</name>
    <dbReference type="NCBI Taxonomy" id="66713"/>
    <lineage>
        <taxon>Eukaryota</taxon>
        <taxon>Metazoa</taxon>
        <taxon>Spiralia</taxon>
        <taxon>Lophotrochozoa</taxon>
        <taxon>Mollusca</taxon>
        <taxon>Bivalvia</taxon>
        <taxon>Autobranchia</taxon>
        <taxon>Pteriomorphia</taxon>
        <taxon>Pterioida</taxon>
        <taxon>Pterioidea</taxon>
        <taxon>Pteriidae</taxon>
        <taxon>Pinctada</taxon>
    </lineage>
</organism>
<reference evidence="4" key="1">
    <citation type="submission" date="2019-08" db="EMBL/GenBank/DDBJ databases">
        <title>The improved chromosome-level genome for the pearl oyster Pinctada fucata martensii using PacBio sequencing and Hi-C.</title>
        <authorList>
            <person name="Zheng Z."/>
        </authorList>
    </citation>
    <scope>NUCLEOTIDE SEQUENCE</scope>
    <source>
        <strain evidence="4">ZZ-2019</strain>
        <tissue evidence="4">Adductor muscle</tissue>
    </source>
</reference>
<proteinExistence type="predicted"/>
<sequence length="379" mass="41716">MAGDHNFYKAAQTGDLTFFKACSKKHGSDTSWLHKSYAKSGDTVLHYSAQFGHVELLGYLIEQGADVEKPNFDGKKPLHDAAQNGHSACVKFLLEKGAMIDGLKRADWFDHTLTPLMLACTKHDLDVIRILVEHGANLNLVNKDGWNPFHIACREGDIQVMKYLLSKDTQSWDTVSKNGRTPLHTAALHGNTEAVSYLLDNCAVVMDTTDSCGSTPFIDALRSGHVDIARILLNRQKVDIHKEDNFGYQTIHLAVQTGQLMSVQFLVEDCSLDVNGRSTKGFFPLAVAAKEGQLSVMQYLVDKGADIDMADNKGRTALHIAAAAQHAECCQYLLQRNAKCSADVNGKTPQDYARKQHVIDVFTTFCAGNETANTQSEVT</sequence>
<keyword evidence="2 3" id="KW-0040">ANK repeat</keyword>
<evidence type="ECO:0000256" key="3">
    <source>
        <dbReference type="PROSITE-ProRule" id="PRU00023"/>
    </source>
</evidence>
<dbReference type="InterPro" id="IPR050663">
    <property type="entry name" value="Ankyrin-SOCS_Box"/>
</dbReference>
<evidence type="ECO:0000256" key="1">
    <source>
        <dbReference type="ARBA" id="ARBA00022737"/>
    </source>
</evidence>
<feature type="repeat" description="ANK" evidence="3">
    <location>
        <begin position="313"/>
        <end position="345"/>
    </location>
</feature>
<evidence type="ECO:0000313" key="4">
    <source>
        <dbReference type="EMBL" id="KAK3103797.1"/>
    </source>
</evidence>
<dbReference type="Gene3D" id="1.25.40.20">
    <property type="entry name" value="Ankyrin repeat-containing domain"/>
    <property type="match status" value="3"/>
</dbReference>
<gene>
    <name evidence="4" type="ORF">FSP39_021966</name>
</gene>
<feature type="repeat" description="ANK" evidence="3">
    <location>
        <begin position="40"/>
        <end position="72"/>
    </location>
</feature>
<dbReference type="SMART" id="SM00248">
    <property type="entry name" value="ANK"/>
    <property type="match status" value="9"/>
</dbReference>
<feature type="repeat" description="ANK" evidence="3">
    <location>
        <begin position="111"/>
        <end position="143"/>
    </location>
</feature>